<sequence length="206" mass="24077">MNYKCSKKYHCYHKSCLKSNVTNALLSSVNPTKCDATNCKAYLEQVSSAKKTLAVRNILDPEHVPLHSIVQMNQSLYQSSILYYCSKCDIIKVIRKTRRLPNLTNISIDCHKEMYDLRDVWRMNNDKNLTENSRNYKSIAEQYLPSPNNSPKFSGEELPNFLKKAMKKVETTCVKCTNCNKWKIKDYRLRCNCKMQTKMILHPYLD</sequence>
<evidence type="ECO:0000313" key="1">
    <source>
        <dbReference type="EMBL" id="CAI2372405.1"/>
    </source>
</evidence>
<proteinExistence type="predicted"/>
<name>A0AAD1UUW3_EUPCR</name>
<comment type="caution">
    <text evidence="1">The sequence shown here is derived from an EMBL/GenBank/DDBJ whole genome shotgun (WGS) entry which is preliminary data.</text>
</comment>
<dbReference type="Proteomes" id="UP001295684">
    <property type="component" value="Unassembled WGS sequence"/>
</dbReference>
<protein>
    <submittedName>
        <fullName evidence="1">Uncharacterized protein</fullName>
    </submittedName>
</protein>
<dbReference type="EMBL" id="CAMPGE010013691">
    <property type="protein sequence ID" value="CAI2372405.1"/>
    <property type="molecule type" value="Genomic_DNA"/>
</dbReference>
<organism evidence="1 2">
    <name type="scientific">Euplotes crassus</name>
    <dbReference type="NCBI Taxonomy" id="5936"/>
    <lineage>
        <taxon>Eukaryota</taxon>
        <taxon>Sar</taxon>
        <taxon>Alveolata</taxon>
        <taxon>Ciliophora</taxon>
        <taxon>Intramacronucleata</taxon>
        <taxon>Spirotrichea</taxon>
        <taxon>Hypotrichia</taxon>
        <taxon>Euplotida</taxon>
        <taxon>Euplotidae</taxon>
        <taxon>Moneuplotes</taxon>
    </lineage>
</organism>
<dbReference type="AlphaFoldDB" id="A0AAD1UUW3"/>
<reference evidence="1" key="1">
    <citation type="submission" date="2023-07" db="EMBL/GenBank/DDBJ databases">
        <authorList>
            <consortium name="AG Swart"/>
            <person name="Singh M."/>
            <person name="Singh A."/>
            <person name="Seah K."/>
            <person name="Emmerich C."/>
        </authorList>
    </citation>
    <scope>NUCLEOTIDE SEQUENCE</scope>
    <source>
        <strain evidence="1">DP1</strain>
    </source>
</reference>
<keyword evidence="2" id="KW-1185">Reference proteome</keyword>
<accession>A0AAD1UUW3</accession>
<gene>
    <name evidence="1" type="ORF">ECRASSUSDP1_LOCUS13735</name>
</gene>
<evidence type="ECO:0000313" key="2">
    <source>
        <dbReference type="Proteomes" id="UP001295684"/>
    </source>
</evidence>